<evidence type="ECO:0000313" key="7">
    <source>
        <dbReference type="Proteomes" id="UP000177090"/>
    </source>
</evidence>
<evidence type="ECO:0000256" key="3">
    <source>
        <dbReference type="ARBA" id="ARBA00022600"/>
    </source>
</evidence>
<dbReference type="AlphaFoldDB" id="A0A1G2QLE7"/>
<dbReference type="InterPro" id="IPR011613">
    <property type="entry name" value="GH15-like"/>
</dbReference>
<feature type="domain" description="GH15-like" evidence="5">
    <location>
        <begin position="14"/>
        <end position="339"/>
    </location>
</feature>
<dbReference type="STRING" id="1802440.A2569_02630"/>
<dbReference type="Pfam" id="PF00723">
    <property type="entry name" value="Glyco_hydro_15"/>
    <property type="match status" value="1"/>
</dbReference>
<keyword evidence="3" id="KW-0119">Carbohydrate metabolism</keyword>
<evidence type="ECO:0000313" key="6">
    <source>
        <dbReference type="EMBL" id="OHA60822.1"/>
    </source>
</evidence>
<accession>A0A1G2QLE7</accession>
<evidence type="ECO:0000259" key="5">
    <source>
        <dbReference type="Pfam" id="PF00723"/>
    </source>
</evidence>
<dbReference type="PANTHER" id="PTHR10749">
    <property type="entry name" value="PHOSPHORYLASE B KINASE REGULATORY SUBUNIT"/>
    <property type="match status" value="1"/>
</dbReference>
<dbReference type="Gene3D" id="1.50.10.10">
    <property type="match status" value="1"/>
</dbReference>
<reference evidence="6 7" key="1">
    <citation type="journal article" date="2016" name="Nat. Commun.">
        <title>Thousands of microbial genomes shed light on interconnected biogeochemical processes in an aquifer system.</title>
        <authorList>
            <person name="Anantharaman K."/>
            <person name="Brown C.T."/>
            <person name="Hug L.A."/>
            <person name="Sharon I."/>
            <person name="Castelle C.J."/>
            <person name="Probst A.J."/>
            <person name="Thomas B.C."/>
            <person name="Singh A."/>
            <person name="Wilkins M.J."/>
            <person name="Karaoz U."/>
            <person name="Brodie E.L."/>
            <person name="Williams K.H."/>
            <person name="Hubbard S.S."/>
            <person name="Banfield J.F."/>
        </authorList>
    </citation>
    <scope>NUCLEOTIDE SEQUENCE [LARGE SCALE GENOMIC DNA]</scope>
</reference>
<evidence type="ECO:0000256" key="4">
    <source>
        <dbReference type="ARBA" id="ARBA00022860"/>
    </source>
</evidence>
<dbReference type="PANTHER" id="PTHR10749:SF7">
    <property type="entry name" value="PHOSPHORYLASE B KINASE REGULATORY SUBUNIT ALPHA-RELATED"/>
    <property type="match status" value="1"/>
</dbReference>
<dbReference type="EMBL" id="MHTL01000008">
    <property type="protein sequence ID" value="OHA60822.1"/>
    <property type="molecule type" value="Genomic_DNA"/>
</dbReference>
<name>A0A1G2QLE7_9BACT</name>
<proteinExistence type="inferred from homology"/>
<comment type="similarity">
    <text evidence="2">Belongs to the phosphorylase b kinase regulatory chain family.</text>
</comment>
<protein>
    <recommendedName>
        <fullName evidence="5">GH15-like domain-containing protein</fullName>
    </recommendedName>
</protein>
<dbReference type="GO" id="GO:0005964">
    <property type="term" value="C:phosphorylase kinase complex"/>
    <property type="evidence" value="ECO:0007669"/>
    <property type="project" value="TreeGrafter"/>
</dbReference>
<keyword evidence="3" id="KW-0321">Glycogen metabolism</keyword>
<keyword evidence="4" id="KW-0112">Calmodulin-binding</keyword>
<evidence type="ECO:0000256" key="1">
    <source>
        <dbReference type="ARBA" id="ARBA00005131"/>
    </source>
</evidence>
<comment type="pathway">
    <text evidence="1">Glycan biosynthesis; glycogen metabolism.</text>
</comment>
<dbReference type="InterPro" id="IPR008734">
    <property type="entry name" value="PHK_A/B_su"/>
</dbReference>
<dbReference type="Proteomes" id="UP000177090">
    <property type="component" value="Unassembled WGS sequence"/>
</dbReference>
<dbReference type="InterPro" id="IPR008928">
    <property type="entry name" value="6-hairpin_glycosidase_sf"/>
</dbReference>
<dbReference type="InterPro" id="IPR012341">
    <property type="entry name" value="6hp_glycosidase-like_sf"/>
</dbReference>
<dbReference type="UniPathway" id="UPA00163"/>
<dbReference type="GO" id="GO:0005516">
    <property type="term" value="F:calmodulin binding"/>
    <property type="evidence" value="ECO:0007669"/>
    <property type="project" value="UniProtKB-KW"/>
</dbReference>
<dbReference type="SUPFAM" id="SSF48208">
    <property type="entry name" value="Six-hairpin glycosidases"/>
    <property type="match status" value="1"/>
</dbReference>
<evidence type="ECO:0000256" key="2">
    <source>
        <dbReference type="ARBA" id="ARBA00007128"/>
    </source>
</evidence>
<sequence length="344" mass="40034">MNELIDKHLNVIRRLQAPSGLFLASAQEVSTGYNKAWLRDNFYTALAFESVGDWETVRRCYRALLDLLKKHEEKISWATEHKPYHTWQYIHARYNPETFEEFWEEWGNKQHDAVGALLFKFGRLEQSGHGVIESEDDKRMVQRLVDYMGNIEYWQNPDSGMWEEWEEVHASSVGAVLAGLESVAQLPYLTVPSDYIEKGGAALERILPRESADKFCDLSLLSLIWPYRIVSPENIALILKNAEYHLEKRRGLIRYKTDRYYNANADGWSEEAEWTFGFPWLAIIYADRGNKEKAREYMQKAESVITREGLLPELYFSNNERCNENVPLAWSESLYVVARSLVGS</sequence>
<organism evidence="6 7">
    <name type="scientific">Candidatus Vogelbacteria bacterium RIFOXYD1_FULL_51_18</name>
    <dbReference type="NCBI Taxonomy" id="1802440"/>
    <lineage>
        <taxon>Bacteria</taxon>
        <taxon>Candidatus Vogeliibacteriota</taxon>
    </lineage>
</organism>
<gene>
    <name evidence="6" type="ORF">A2569_02630</name>
</gene>
<comment type="caution">
    <text evidence="6">The sequence shown here is derived from an EMBL/GenBank/DDBJ whole genome shotgun (WGS) entry which is preliminary data.</text>
</comment>
<dbReference type="GO" id="GO:0005977">
    <property type="term" value="P:glycogen metabolic process"/>
    <property type="evidence" value="ECO:0007669"/>
    <property type="project" value="UniProtKB-UniPathway"/>
</dbReference>